<evidence type="ECO:0000256" key="1">
    <source>
        <dbReference type="ARBA" id="ARBA00022527"/>
    </source>
</evidence>
<evidence type="ECO:0000256" key="3">
    <source>
        <dbReference type="ARBA" id="ARBA00022741"/>
    </source>
</evidence>
<accession>A0AAV5HGG0</accession>
<feature type="domain" description="Protein kinase" evidence="6">
    <location>
        <begin position="25"/>
        <end position="219"/>
    </location>
</feature>
<dbReference type="InterPro" id="IPR008271">
    <property type="entry name" value="Ser/Thr_kinase_AS"/>
</dbReference>
<dbReference type="InterPro" id="IPR011009">
    <property type="entry name" value="Kinase-like_dom_sf"/>
</dbReference>
<evidence type="ECO:0000256" key="4">
    <source>
        <dbReference type="ARBA" id="ARBA00022777"/>
    </source>
</evidence>
<dbReference type="SMART" id="SM00220">
    <property type="entry name" value="S_TKc"/>
    <property type="match status" value="1"/>
</dbReference>
<dbReference type="PANTHER" id="PTHR43895">
    <property type="entry name" value="CALCIUM/CALMODULIN-DEPENDENT PROTEIN KINASE KINASE-RELATED"/>
    <property type="match status" value="1"/>
</dbReference>
<keyword evidence="1" id="KW-0723">Serine/threonine-protein kinase</keyword>
<dbReference type="InterPro" id="IPR000719">
    <property type="entry name" value="Prot_kinase_dom"/>
</dbReference>
<reference evidence="7 8" key="1">
    <citation type="journal article" date="2021" name="Commun. Biol.">
        <title>The genome of Shorea leprosula (Dipterocarpaceae) highlights the ecological relevance of drought in aseasonal tropical rainforests.</title>
        <authorList>
            <person name="Ng K.K.S."/>
            <person name="Kobayashi M.J."/>
            <person name="Fawcett J.A."/>
            <person name="Hatakeyama M."/>
            <person name="Paape T."/>
            <person name="Ng C.H."/>
            <person name="Ang C.C."/>
            <person name="Tnah L.H."/>
            <person name="Lee C.T."/>
            <person name="Nishiyama T."/>
            <person name="Sese J."/>
            <person name="O'Brien M.J."/>
            <person name="Copetti D."/>
            <person name="Mohd Noor M.I."/>
            <person name="Ong R.C."/>
            <person name="Putra M."/>
            <person name="Sireger I.Z."/>
            <person name="Indrioko S."/>
            <person name="Kosugi Y."/>
            <person name="Izuno A."/>
            <person name="Isagi Y."/>
            <person name="Lee S.L."/>
            <person name="Shimizu K.K."/>
        </authorList>
    </citation>
    <scope>NUCLEOTIDE SEQUENCE [LARGE SCALE GENOMIC DNA]</scope>
    <source>
        <strain evidence="7">214</strain>
    </source>
</reference>
<keyword evidence="5" id="KW-0067">ATP-binding</keyword>
<evidence type="ECO:0000259" key="6">
    <source>
        <dbReference type="PROSITE" id="PS50011"/>
    </source>
</evidence>
<organism evidence="7 8">
    <name type="scientific">Rubroshorea leprosula</name>
    <dbReference type="NCBI Taxonomy" id="152421"/>
    <lineage>
        <taxon>Eukaryota</taxon>
        <taxon>Viridiplantae</taxon>
        <taxon>Streptophyta</taxon>
        <taxon>Embryophyta</taxon>
        <taxon>Tracheophyta</taxon>
        <taxon>Spermatophyta</taxon>
        <taxon>Magnoliopsida</taxon>
        <taxon>eudicotyledons</taxon>
        <taxon>Gunneridae</taxon>
        <taxon>Pentapetalae</taxon>
        <taxon>rosids</taxon>
        <taxon>malvids</taxon>
        <taxon>Malvales</taxon>
        <taxon>Dipterocarpaceae</taxon>
        <taxon>Rubroshorea</taxon>
    </lineage>
</organism>
<dbReference type="GO" id="GO:0004674">
    <property type="term" value="F:protein serine/threonine kinase activity"/>
    <property type="evidence" value="ECO:0007669"/>
    <property type="project" value="UniProtKB-KW"/>
</dbReference>
<dbReference type="GO" id="GO:0005524">
    <property type="term" value="F:ATP binding"/>
    <property type="evidence" value="ECO:0007669"/>
    <property type="project" value="UniProtKB-KW"/>
</dbReference>
<keyword evidence="2" id="KW-0808">Transferase</keyword>
<keyword evidence="3" id="KW-0547">Nucleotide-binding</keyword>
<dbReference type="Gene3D" id="1.10.510.10">
    <property type="entry name" value="Transferase(Phosphotransferase) domain 1"/>
    <property type="match status" value="1"/>
</dbReference>
<evidence type="ECO:0000313" key="8">
    <source>
        <dbReference type="Proteomes" id="UP001054252"/>
    </source>
</evidence>
<dbReference type="PROSITE" id="PS50011">
    <property type="entry name" value="PROTEIN_KINASE_DOM"/>
    <property type="match status" value="1"/>
</dbReference>
<dbReference type="AlphaFoldDB" id="A0AAV5HGG0"/>
<keyword evidence="8" id="KW-1185">Reference proteome</keyword>
<sequence length="219" mass="24218">MNAGAPLPTPPLPPPPPINTLLEEYQLSCFLGRGGFPKVYRAKSLLDDSEVPIKIIDKTTKIDVAMEDQFLREVAGMRRLQDRPNILKIHEVMASKTKIYLVMELASGGDLEKVLLRRGGSQGVRRWPLLFPTRLCPPFLSPSGIAHRDVKPQNLLLDQNGNLKVSDFGLSALPEQLKNGLLHTSCGTPAFPAPEMLKRRAYSGPKADAWSCRVMLLPC</sequence>
<keyword evidence="4" id="KW-0418">Kinase</keyword>
<protein>
    <recommendedName>
        <fullName evidence="6">Protein kinase domain-containing protein</fullName>
    </recommendedName>
</protein>
<dbReference type="SUPFAM" id="SSF56112">
    <property type="entry name" value="Protein kinase-like (PK-like)"/>
    <property type="match status" value="1"/>
</dbReference>
<dbReference type="Pfam" id="PF00069">
    <property type="entry name" value="Pkinase"/>
    <property type="match status" value="1"/>
</dbReference>
<dbReference type="GO" id="GO:0007165">
    <property type="term" value="P:signal transduction"/>
    <property type="evidence" value="ECO:0007669"/>
    <property type="project" value="TreeGrafter"/>
</dbReference>
<name>A0AAV5HGG0_9ROSI</name>
<evidence type="ECO:0000313" key="7">
    <source>
        <dbReference type="EMBL" id="GKU85850.1"/>
    </source>
</evidence>
<proteinExistence type="predicted"/>
<evidence type="ECO:0000256" key="5">
    <source>
        <dbReference type="ARBA" id="ARBA00022840"/>
    </source>
</evidence>
<evidence type="ECO:0000256" key="2">
    <source>
        <dbReference type="ARBA" id="ARBA00022679"/>
    </source>
</evidence>
<dbReference type="Proteomes" id="UP001054252">
    <property type="component" value="Unassembled WGS sequence"/>
</dbReference>
<dbReference type="PANTHER" id="PTHR43895:SF33">
    <property type="entry name" value="PROTEIN KINASE DOMAIN-CONTAINING PROTEIN"/>
    <property type="match status" value="1"/>
</dbReference>
<dbReference type="PROSITE" id="PS00108">
    <property type="entry name" value="PROTEIN_KINASE_ST"/>
    <property type="match status" value="1"/>
</dbReference>
<dbReference type="EMBL" id="BPVZ01000001">
    <property type="protein sequence ID" value="GKU85850.1"/>
    <property type="molecule type" value="Genomic_DNA"/>
</dbReference>
<gene>
    <name evidence="7" type="ORF">SLEP1_g465</name>
</gene>
<comment type="caution">
    <text evidence="7">The sequence shown here is derived from an EMBL/GenBank/DDBJ whole genome shotgun (WGS) entry which is preliminary data.</text>
</comment>